<dbReference type="SMART" id="SM00906">
    <property type="entry name" value="Fungal_trans"/>
    <property type="match status" value="1"/>
</dbReference>
<dbReference type="PROSITE" id="PS00463">
    <property type="entry name" value="ZN2_CY6_FUNGAL_1"/>
    <property type="match status" value="1"/>
</dbReference>
<accession>A0A395H3T2</accession>
<proteinExistence type="predicted"/>
<evidence type="ECO:0000259" key="6">
    <source>
        <dbReference type="PROSITE" id="PS50048"/>
    </source>
</evidence>
<keyword evidence="3" id="KW-0238">DNA-binding</keyword>
<keyword evidence="1" id="KW-0479">Metal-binding</keyword>
<dbReference type="SUPFAM" id="SSF57701">
    <property type="entry name" value="Zn2/Cys6 DNA-binding domain"/>
    <property type="match status" value="1"/>
</dbReference>
<dbReference type="InterPro" id="IPR036864">
    <property type="entry name" value="Zn2-C6_fun-type_DNA-bd_sf"/>
</dbReference>
<dbReference type="InterPro" id="IPR007219">
    <property type="entry name" value="XnlR_reg_dom"/>
</dbReference>
<dbReference type="GO" id="GO:0000981">
    <property type="term" value="F:DNA-binding transcription factor activity, RNA polymerase II-specific"/>
    <property type="evidence" value="ECO:0007669"/>
    <property type="project" value="InterPro"/>
</dbReference>
<keyword evidence="4" id="KW-0804">Transcription</keyword>
<dbReference type="OrthoDB" id="3266505at2759"/>
<dbReference type="CDD" id="cd00067">
    <property type="entry name" value="GAL4"/>
    <property type="match status" value="1"/>
</dbReference>
<evidence type="ECO:0000256" key="4">
    <source>
        <dbReference type="ARBA" id="ARBA00023163"/>
    </source>
</evidence>
<protein>
    <recommendedName>
        <fullName evidence="6">Zn(2)-C6 fungal-type domain-containing protein</fullName>
    </recommendedName>
</protein>
<dbReference type="PROSITE" id="PS50048">
    <property type="entry name" value="ZN2_CY6_FUNGAL_2"/>
    <property type="match status" value="1"/>
</dbReference>
<dbReference type="RefSeq" id="XP_025576859.1">
    <property type="nucleotide sequence ID" value="XM_025721389.1"/>
</dbReference>
<dbReference type="PANTHER" id="PTHR47424">
    <property type="entry name" value="REGULATORY PROTEIN GAL4"/>
    <property type="match status" value="1"/>
</dbReference>
<dbReference type="GO" id="GO:0009893">
    <property type="term" value="P:positive regulation of metabolic process"/>
    <property type="evidence" value="ECO:0007669"/>
    <property type="project" value="UniProtKB-ARBA"/>
</dbReference>
<dbReference type="GO" id="GO:0006351">
    <property type="term" value="P:DNA-templated transcription"/>
    <property type="evidence" value="ECO:0007669"/>
    <property type="project" value="InterPro"/>
</dbReference>
<dbReference type="STRING" id="1448316.A0A395H3T2"/>
<dbReference type="InterPro" id="IPR001138">
    <property type="entry name" value="Zn2Cys6_DnaBD"/>
</dbReference>
<dbReference type="SMART" id="SM00066">
    <property type="entry name" value="GAL4"/>
    <property type="match status" value="1"/>
</dbReference>
<reference evidence="7 8" key="1">
    <citation type="submission" date="2018-02" db="EMBL/GenBank/DDBJ databases">
        <title>The genomes of Aspergillus section Nigri reveals drivers in fungal speciation.</title>
        <authorList>
            <consortium name="DOE Joint Genome Institute"/>
            <person name="Vesth T.C."/>
            <person name="Nybo J."/>
            <person name="Theobald S."/>
            <person name="Brandl J."/>
            <person name="Frisvad J.C."/>
            <person name="Nielsen K.F."/>
            <person name="Lyhne E.K."/>
            <person name="Kogle M.E."/>
            <person name="Kuo A."/>
            <person name="Riley R."/>
            <person name="Clum A."/>
            <person name="Nolan M."/>
            <person name="Lipzen A."/>
            <person name="Salamov A."/>
            <person name="Henrissat B."/>
            <person name="Wiebenga A."/>
            <person name="De vries R.P."/>
            <person name="Grigoriev I.V."/>
            <person name="Mortensen U.H."/>
            <person name="Andersen M.R."/>
            <person name="Baker S.E."/>
        </authorList>
    </citation>
    <scope>NUCLEOTIDE SEQUENCE [LARGE SCALE GENOMIC DNA]</scope>
    <source>
        <strain evidence="7 8">CBS 121593</strain>
    </source>
</reference>
<evidence type="ECO:0000313" key="8">
    <source>
        <dbReference type="Proteomes" id="UP000249402"/>
    </source>
</evidence>
<evidence type="ECO:0000256" key="2">
    <source>
        <dbReference type="ARBA" id="ARBA00023015"/>
    </source>
</evidence>
<dbReference type="VEuPathDB" id="FungiDB:BO80DRAFT_443836"/>
<dbReference type="CDD" id="cd12148">
    <property type="entry name" value="fungal_TF_MHR"/>
    <property type="match status" value="1"/>
</dbReference>
<dbReference type="EMBL" id="KZ824431">
    <property type="protein sequence ID" value="RAL02532.1"/>
    <property type="molecule type" value="Genomic_DNA"/>
</dbReference>
<dbReference type="Pfam" id="PF04082">
    <property type="entry name" value="Fungal_trans"/>
    <property type="match status" value="1"/>
</dbReference>
<gene>
    <name evidence="7" type="ORF">BO80DRAFT_443836</name>
</gene>
<name>A0A395H3T2_9EURO</name>
<dbReference type="Proteomes" id="UP000249402">
    <property type="component" value="Unassembled WGS sequence"/>
</dbReference>
<keyword evidence="5" id="KW-0539">Nucleus</keyword>
<evidence type="ECO:0000256" key="1">
    <source>
        <dbReference type="ARBA" id="ARBA00022723"/>
    </source>
</evidence>
<keyword evidence="8" id="KW-1185">Reference proteome</keyword>
<dbReference type="GO" id="GO:0003677">
    <property type="term" value="F:DNA binding"/>
    <property type="evidence" value="ECO:0007669"/>
    <property type="project" value="UniProtKB-KW"/>
</dbReference>
<organism evidence="7 8">
    <name type="scientific">Aspergillus ibericus CBS 121593</name>
    <dbReference type="NCBI Taxonomy" id="1448316"/>
    <lineage>
        <taxon>Eukaryota</taxon>
        <taxon>Fungi</taxon>
        <taxon>Dikarya</taxon>
        <taxon>Ascomycota</taxon>
        <taxon>Pezizomycotina</taxon>
        <taxon>Eurotiomycetes</taxon>
        <taxon>Eurotiomycetidae</taxon>
        <taxon>Eurotiales</taxon>
        <taxon>Aspergillaceae</taxon>
        <taxon>Aspergillus</taxon>
        <taxon>Aspergillus subgen. Circumdati</taxon>
    </lineage>
</organism>
<dbReference type="Gene3D" id="4.10.240.10">
    <property type="entry name" value="Zn(2)-C6 fungal-type DNA-binding domain"/>
    <property type="match status" value="1"/>
</dbReference>
<dbReference type="InterPro" id="IPR051127">
    <property type="entry name" value="Fungal_SecMet_Regulators"/>
</dbReference>
<evidence type="ECO:0000256" key="5">
    <source>
        <dbReference type="ARBA" id="ARBA00023242"/>
    </source>
</evidence>
<dbReference type="GeneID" id="37226254"/>
<feature type="domain" description="Zn(2)-C6 fungal-type" evidence="6">
    <location>
        <begin position="23"/>
        <end position="55"/>
    </location>
</feature>
<evidence type="ECO:0000256" key="3">
    <source>
        <dbReference type="ARBA" id="ARBA00023125"/>
    </source>
</evidence>
<dbReference type="PANTHER" id="PTHR47424:SF6">
    <property type="entry name" value="PROLINE UTILIZATION TRANS-ACTIVATOR"/>
    <property type="match status" value="1"/>
</dbReference>
<sequence length="768" mass="86134">MNATTKKPDRRVPLEHRKRTEHSCDRCKSRKQKCHRVPGEDRCQHCERHDYDCTTTKPRKQRLYGSTDLVRYRITLLEALLKKVLPDADLSSLDSMRELGRSLGVELPDMGDDTYQNCPLELKQSSGTPRVEQQNEELVQDMQGQDQYIGPASSYFFQMKLRSLLGLHRQERRCQMFLFGRNPTGETLRPSVSEILTESEVREVARPSETDISDSAVVHYPTPLLDRSVIDGLIRAYFDYVNIDFPVLHEASFLETYDRWRYIPGSVDGAWVCALLCVLLLSRRINPLGTTETQQQKWWTILESWLPTIIFTNNMLSVQTLMLAALHLHNTNHRDACWTLTGAAARIAVAIGLHRDEIICDGPRLAKEIRKSLWWTLYSFEQIQVSSHDRPSAIDGSMCSTTSPHERILGIGSSNWPPDYTVWSTRLTSILGLVCRVLPTATNEPALTGLLSPAAGLLRDLTRWQSALPQHLSLSIFSTLPDGFKRPVLLLHIQYHYIVCLLTRYALLQQLAAYSQGSAGDPNEREIQATAKICGESGRKSCELLLQLDTIGKFNAVTWWDVYYVYSSTLVLTLSILCDHARPQREESATNRSLSLLRNCADMLIRHCANPMVPDTMIRWTGAIRDIDLLVHERLSPSQQAPCPHESDSMPGTGPSTALVPLGSSMKAMNPPFTSMGGPGTEHNVSQMAPPMREMHGPYPGMTMGLDPGTEHIVSPMGTTMVFASDSHNNPVLGMPPLTDDNGFFSWDSIGSMLLGTEALNTSMNCNL</sequence>
<evidence type="ECO:0000313" key="7">
    <source>
        <dbReference type="EMBL" id="RAL02532.1"/>
    </source>
</evidence>
<dbReference type="AlphaFoldDB" id="A0A395H3T2"/>
<keyword evidence="2" id="KW-0805">Transcription regulation</keyword>
<dbReference type="GO" id="GO:0008270">
    <property type="term" value="F:zinc ion binding"/>
    <property type="evidence" value="ECO:0007669"/>
    <property type="project" value="InterPro"/>
</dbReference>